<dbReference type="PANTHER" id="PTHR48080">
    <property type="entry name" value="D-GALACTONATE DEHYDRATASE-RELATED"/>
    <property type="match status" value="1"/>
</dbReference>
<keyword evidence="6" id="KW-1185">Reference proteome</keyword>
<dbReference type="InterPro" id="IPR034593">
    <property type="entry name" value="DgoD-like"/>
</dbReference>
<dbReference type="AlphaFoldDB" id="A0A6L9MN66"/>
<evidence type="ECO:0000313" key="6">
    <source>
        <dbReference type="Proteomes" id="UP000476332"/>
    </source>
</evidence>
<comment type="catalytic activity">
    <reaction evidence="1">
        <text>D-glucarate = 5-dehydro-4-deoxy-D-glucarate + H2O</text>
        <dbReference type="Rhea" id="RHEA:14573"/>
        <dbReference type="ChEBI" id="CHEBI:15377"/>
        <dbReference type="ChEBI" id="CHEBI:30612"/>
        <dbReference type="ChEBI" id="CHEBI:42819"/>
        <dbReference type="EC" id="4.2.1.40"/>
    </reaction>
</comment>
<evidence type="ECO:0000313" key="5">
    <source>
        <dbReference type="EMBL" id="NDV89201.1"/>
    </source>
</evidence>
<dbReference type="EC" id="4.2.1.40" evidence="3"/>
<dbReference type="InterPro" id="IPR029065">
    <property type="entry name" value="Enolase_C-like"/>
</dbReference>
<dbReference type="Gene3D" id="3.30.390.10">
    <property type="entry name" value="Enolase-like, N-terminal domain"/>
    <property type="match status" value="1"/>
</dbReference>
<dbReference type="Pfam" id="PF13378">
    <property type="entry name" value="MR_MLE_C"/>
    <property type="match status" value="1"/>
</dbReference>
<dbReference type="SMART" id="SM00922">
    <property type="entry name" value="MR_MLE"/>
    <property type="match status" value="1"/>
</dbReference>
<dbReference type="SUPFAM" id="SSF54826">
    <property type="entry name" value="Enolase N-terminal domain-like"/>
    <property type="match status" value="1"/>
</dbReference>
<reference evidence="5 6" key="1">
    <citation type="submission" date="2020-01" db="EMBL/GenBank/DDBJ databases">
        <title>Genomes of bacteria type strains.</title>
        <authorList>
            <person name="Chen J."/>
            <person name="Zhu S."/>
            <person name="Chen J."/>
        </authorList>
    </citation>
    <scope>NUCLEOTIDE SEQUENCE [LARGE SCALE GENOMIC DNA]</scope>
    <source>
        <strain evidence="5 6">KCTC 52919</strain>
    </source>
</reference>
<dbReference type="Proteomes" id="UP000476332">
    <property type="component" value="Unassembled WGS sequence"/>
</dbReference>
<sequence length="385" mass="43284">MDGIASRQAHIIGFQFDEVVVPAHPGVINSDTLAKPLHMLPVGGKESWSVQFDELPKLILRLHLSDGTVGLGEFYRDHEWTRVEQIADNLMGRSIDELILQKLPIPLCREYDGFECAIWDAYAKQLGVPLHRLLGGALRDRIAVSAWSSHRTQEEIGPWVRQYQDQGFKVIKFKCDLEDDVPGWCARIAEHAPGMKIIFDPNQRWENPGNARPIIREIEKIGNVLVLEDPIPRWMMLDYKELRRFSSIPIALHVSLPYIYQGQRPYEAIDAIAHGAVDGFNFNGGLAGFQQLDHIARTAGLYCWHGSEVDLGILEAMYVHQCSAAASCVWPGDIFGRMIRSHDLLDTPLTVEPPFIHIPSDGPGLGVRLSEAALERFGVSQRMID</sequence>
<proteinExistence type="predicted"/>
<feature type="domain" description="Mandelate racemase/muconate lactonizing enzyme C-terminal" evidence="4">
    <location>
        <begin position="153"/>
        <end position="249"/>
    </location>
</feature>
<dbReference type="InterPro" id="IPR036849">
    <property type="entry name" value="Enolase-like_C_sf"/>
</dbReference>
<dbReference type="Gene3D" id="3.20.20.120">
    <property type="entry name" value="Enolase-like C-terminal domain"/>
    <property type="match status" value="1"/>
</dbReference>
<comment type="pathway">
    <text evidence="2">Carbohydrate acid metabolism; D-glucarate degradation; 2,5-dioxopentanoate from D-glucarate: step 1/2.</text>
</comment>
<evidence type="ECO:0000256" key="1">
    <source>
        <dbReference type="ARBA" id="ARBA00001426"/>
    </source>
</evidence>
<organism evidence="5 6">
    <name type="scientific">Aurantimonas aggregata</name>
    <dbReference type="NCBI Taxonomy" id="2047720"/>
    <lineage>
        <taxon>Bacteria</taxon>
        <taxon>Pseudomonadati</taxon>
        <taxon>Pseudomonadota</taxon>
        <taxon>Alphaproteobacteria</taxon>
        <taxon>Hyphomicrobiales</taxon>
        <taxon>Aurantimonadaceae</taxon>
        <taxon>Aurantimonas</taxon>
    </lineage>
</organism>
<dbReference type="InterPro" id="IPR029017">
    <property type="entry name" value="Enolase-like_N"/>
</dbReference>
<dbReference type="PANTHER" id="PTHR48080:SF4">
    <property type="entry name" value="GLUCARATE DEHYDRATASE"/>
    <property type="match status" value="1"/>
</dbReference>
<evidence type="ECO:0000256" key="2">
    <source>
        <dbReference type="ARBA" id="ARBA00005183"/>
    </source>
</evidence>
<dbReference type="RefSeq" id="WP_163046053.1">
    <property type="nucleotide sequence ID" value="NZ_JAAAMJ010000031.1"/>
</dbReference>
<accession>A0A6L9MN66</accession>
<dbReference type="EMBL" id="JAAAMJ010000031">
    <property type="protein sequence ID" value="NDV89201.1"/>
    <property type="molecule type" value="Genomic_DNA"/>
</dbReference>
<comment type="caution">
    <text evidence="5">The sequence shown here is derived from an EMBL/GenBank/DDBJ whole genome shotgun (WGS) entry which is preliminary data.</text>
</comment>
<gene>
    <name evidence="5" type="ORF">GTW51_21300</name>
</gene>
<evidence type="ECO:0000256" key="3">
    <source>
        <dbReference type="ARBA" id="ARBA00011973"/>
    </source>
</evidence>
<protein>
    <recommendedName>
        <fullName evidence="3">glucarate dehydratase</fullName>
        <ecNumber evidence="3">4.2.1.40</ecNumber>
    </recommendedName>
</protein>
<name>A0A6L9MN66_9HYPH</name>
<dbReference type="GO" id="GO:0008872">
    <property type="term" value="F:glucarate dehydratase activity"/>
    <property type="evidence" value="ECO:0007669"/>
    <property type="project" value="UniProtKB-EC"/>
</dbReference>
<dbReference type="SUPFAM" id="SSF51604">
    <property type="entry name" value="Enolase C-terminal domain-like"/>
    <property type="match status" value="1"/>
</dbReference>
<dbReference type="InterPro" id="IPR013342">
    <property type="entry name" value="Mandelate_racemase_C"/>
</dbReference>
<evidence type="ECO:0000259" key="4">
    <source>
        <dbReference type="SMART" id="SM00922"/>
    </source>
</evidence>